<dbReference type="PROSITE" id="PS51421">
    <property type="entry name" value="RAS"/>
    <property type="match status" value="1"/>
</dbReference>
<accession>A0A9P5Z4Q5</accession>
<dbReference type="OrthoDB" id="9989112at2759"/>
<keyword evidence="2" id="KW-0547">Nucleotide-binding</keyword>
<dbReference type="PROSITE" id="PS51419">
    <property type="entry name" value="RAB"/>
    <property type="match status" value="1"/>
</dbReference>
<proteinExistence type="inferred from homology"/>
<feature type="region of interest" description="Disordered" evidence="5">
    <location>
        <begin position="375"/>
        <end position="413"/>
    </location>
</feature>
<protein>
    <submittedName>
        <fullName evidence="6">Ras-domain-containing protein</fullName>
    </submittedName>
</protein>
<dbReference type="PANTHER" id="PTHR47981">
    <property type="entry name" value="RAB FAMILY"/>
    <property type="match status" value="1"/>
</dbReference>
<evidence type="ECO:0000256" key="5">
    <source>
        <dbReference type="SAM" id="MobiDB-lite"/>
    </source>
</evidence>
<gene>
    <name evidence="6" type="ORF">BDN70DRAFT_877320</name>
</gene>
<dbReference type="PANTHER" id="PTHR47981:SF20">
    <property type="entry name" value="RAS-RELATED PROTEIN RAB-7A"/>
    <property type="match status" value="1"/>
</dbReference>
<dbReference type="InterPro" id="IPR027417">
    <property type="entry name" value="P-loop_NTPase"/>
</dbReference>
<dbReference type="GO" id="GO:0000329">
    <property type="term" value="C:fungal-type vacuole membrane"/>
    <property type="evidence" value="ECO:0007669"/>
    <property type="project" value="TreeGrafter"/>
</dbReference>
<evidence type="ECO:0000313" key="7">
    <source>
        <dbReference type="Proteomes" id="UP000807469"/>
    </source>
</evidence>
<evidence type="ECO:0000256" key="4">
    <source>
        <dbReference type="ARBA" id="ARBA00023289"/>
    </source>
</evidence>
<dbReference type="NCBIfam" id="TIGR00231">
    <property type="entry name" value="small_GTP"/>
    <property type="match status" value="1"/>
</dbReference>
<dbReference type="SMART" id="SM00176">
    <property type="entry name" value="RAN"/>
    <property type="match status" value="1"/>
</dbReference>
<feature type="compositionally biased region" description="Low complexity" evidence="5">
    <location>
        <begin position="225"/>
        <end position="236"/>
    </location>
</feature>
<dbReference type="PRINTS" id="PR00449">
    <property type="entry name" value="RASTRNSFRMNG"/>
</dbReference>
<dbReference type="SUPFAM" id="SSF52540">
    <property type="entry name" value="P-loop containing nucleoside triphosphate hydrolases"/>
    <property type="match status" value="1"/>
</dbReference>
<sequence>MPTVKLVVIGSSGVGKTSLRGKYIEGHFSTGYRATIGADFITKVLPHPTDPEQSVTLQIWDTAGQERFSSLSTAFFRGADAALLMFDVNTPETMHSLKKWWADFCDRAPLADGDVDDYCCVVVGNKIDMAGKGRGLVSESEALEFVDELVPLASSGGVNGGDEGAGMRIEVLPPNVSNGAPEMEYQSPPAVLAIPPSGNGNGKGNLPSRSPSIAIHPKLPPPFASSSSLSLSSVGHNHNHHRHASGSGSGGSLSTSPKHQLFKSRSRSSSRFYPGTMTTTHTTLTIYHTPSSSVFDVYQSARSSPEPWAAPEPPQVITTPAATPVGVGSAAGSPTQMAGAGLAPRQRTLTMLSTGSTSSGSAPTITPSLIAREREAAQHGAGASPIISSPLEGSTSPSPSPINGMPPCPPERGPRLFFTSAKTGEGVSDVFEYIARRVVQKWAYDEWVEARTMHFREASGVGGGGGSLGNGSGGGVGSATVRLLQGQGRWEKRKMGDCCAS</sequence>
<comment type="caution">
    <text evidence="6">The sequence shown here is derived from an EMBL/GenBank/DDBJ whole genome shotgun (WGS) entry which is preliminary data.</text>
</comment>
<dbReference type="SMART" id="SM00174">
    <property type="entry name" value="RHO"/>
    <property type="match status" value="1"/>
</dbReference>
<dbReference type="CDD" id="cd00154">
    <property type="entry name" value="Rab"/>
    <property type="match status" value="1"/>
</dbReference>
<dbReference type="GO" id="GO:0005770">
    <property type="term" value="C:late endosome"/>
    <property type="evidence" value="ECO:0007669"/>
    <property type="project" value="TreeGrafter"/>
</dbReference>
<name>A0A9P5Z4Q5_9AGAR</name>
<dbReference type="Proteomes" id="UP000807469">
    <property type="component" value="Unassembled WGS sequence"/>
</dbReference>
<dbReference type="GO" id="GO:0005525">
    <property type="term" value="F:GTP binding"/>
    <property type="evidence" value="ECO:0007669"/>
    <property type="project" value="UniProtKB-KW"/>
</dbReference>
<dbReference type="SMART" id="SM00173">
    <property type="entry name" value="RAS"/>
    <property type="match status" value="1"/>
</dbReference>
<keyword evidence="7" id="KW-1185">Reference proteome</keyword>
<dbReference type="GO" id="GO:0032889">
    <property type="term" value="P:regulation of vacuole fusion, non-autophagic"/>
    <property type="evidence" value="ECO:0007669"/>
    <property type="project" value="TreeGrafter"/>
</dbReference>
<evidence type="ECO:0000256" key="2">
    <source>
        <dbReference type="ARBA" id="ARBA00022741"/>
    </source>
</evidence>
<reference evidence="6" key="1">
    <citation type="submission" date="2020-11" db="EMBL/GenBank/DDBJ databases">
        <authorList>
            <consortium name="DOE Joint Genome Institute"/>
            <person name="Ahrendt S."/>
            <person name="Riley R."/>
            <person name="Andreopoulos W."/>
            <person name="Labutti K."/>
            <person name="Pangilinan J."/>
            <person name="Ruiz-Duenas F.J."/>
            <person name="Barrasa J.M."/>
            <person name="Sanchez-Garcia M."/>
            <person name="Camarero S."/>
            <person name="Miyauchi S."/>
            <person name="Serrano A."/>
            <person name="Linde D."/>
            <person name="Babiker R."/>
            <person name="Drula E."/>
            <person name="Ayuso-Fernandez I."/>
            <person name="Pacheco R."/>
            <person name="Padilla G."/>
            <person name="Ferreira P."/>
            <person name="Barriuso J."/>
            <person name="Kellner H."/>
            <person name="Castanera R."/>
            <person name="Alfaro M."/>
            <person name="Ramirez L."/>
            <person name="Pisabarro A.G."/>
            <person name="Kuo A."/>
            <person name="Tritt A."/>
            <person name="Lipzen A."/>
            <person name="He G."/>
            <person name="Yan M."/>
            <person name="Ng V."/>
            <person name="Cullen D."/>
            <person name="Martin F."/>
            <person name="Rosso M.-N."/>
            <person name="Henrissat B."/>
            <person name="Hibbett D."/>
            <person name="Martinez A.T."/>
            <person name="Grigoriev I.V."/>
        </authorList>
    </citation>
    <scope>NUCLEOTIDE SEQUENCE</scope>
    <source>
        <strain evidence="6">CIRM-BRFM 674</strain>
    </source>
</reference>
<evidence type="ECO:0000256" key="3">
    <source>
        <dbReference type="ARBA" id="ARBA00023134"/>
    </source>
</evidence>
<organism evidence="6 7">
    <name type="scientific">Pholiota conissans</name>
    <dbReference type="NCBI Taxonomy" id="109636"/>
    <lineage>
        <taxon>Eukaryota</taxon>
        <taxon>Fungi</taxon>
        <taxon>Dikarya</taxon>
        <taxon>Basidiomycota</taxon>
        <taxon>Agaricomycotina</taxon>
        <taxon>Agaricomycetes</taxon>
        <taxon>Agaricomycetidae</taxon>
        <taxon>Agaricales</taxon>
        <taxon>Agaricineae</taxon>
        <taxon>Strophariaceae</taxon>
        <taxon>Pholiota</taxon>
    </lineage>
</organism>
<dbReference type="GO" id="GO:0003924">
    <property type="term" value="F:GTPase activity"/>
    <property type="evidence" value="ECO:0007669"/>
    <property type="project" value="InterPro"/>
</dbReference>
<keyword evidence="3" id="KW-0342">GTP-binding</keyword>
<feature type="region of interest" description="Disordered" evidence="5">
    <location>
        <begin position="189"/>
        <end position="275"/>
    </location>
</feature>
<dbReference type="InterPro" id="IPR001806">
    <property type="entry name" value="Small_GTPase"/>
</dbReference>
<keyword evidence="4" id="KW-0449">Lipoprotein</keyword>
<dbReference type="Pfam" id="PF00071">
    <property type="entry name" value="Ras"/>
    <property type="match status" value="1"/>
</dbReference>
<dbReference type="AlphaFoldDB" id="A0A9P5Z4Q5"/>
<dbReference type="Gene3D" id="3.40.50.300">
    <property type="entry name" value="P-loop containing nucleotide triphosphate hydrolases"/>
    <property type="match status" value="1"/>
</dbReference>
<feature type="compositionally biased region" description="Pro residues" evidence="5">
    <location>
        <begin position="398"/>
        <end position="411"/>
    </location>
</feature>
<evidence type="ECO:0000313" key="6">
    <source>
        <dbReference type="EMBL" id="KAF9480628.1"/>
    </source>
</evidence>
<dbReference type="InterPro" id="IPR005225">
    <property type="entry name" value="Small_GTP-bd"/>
</dbReference>
<dbReference type="EMBL" id="MU155191">
    <property type="protein sequence ID" value="KAF9480628.1"/>
    <property type="molecule type" value="Genomic_DNA"/>
</dbReference>
<dbReference type="SMART" id="SM00175">
    <property type="entry name" value="RAB"/>
    <property type="match status" value="1"/>
</dbReference>
<evidence type="ECO:0000256" key="1">
    <source>
        <dbReference type="ARBA" id="ARBA00006270"/>
    </source>
</evidence>
<keyword evidence="4" id="KW-0636">Prenylation</keyword>
<comment type="similarity">
    <text evidence="1">Belongs to the small GTPase superfamily. Rab family.</text>
</comment>
<dbReference type="FunFam" id="3.40.50.300:FF:001447">
    <property type="entry name" value="Ras-related protein Rab-1B"/>
    <property type="match status" value="1"/>
</dbReference>